<proteinExistence type="inferred from homology"/>
<sequence length="219" mass="24822">MGINHDKIISYLDSLILPRDEVITKMEKLAVKENVPIMDLVGMETLLQLLRLSGPKRILEIGAAIGYSSIRMATALPDAKVVTIERDEVRFKQAVEHIKEAGCTEQIQLVFGDALEVFGEIEKEGPYDFIFIDAAKGQYEKFFTMYEPLLAENGVIITDNVLFKGLVAEMHETIEPKRIRNLVKKIDHFNHWLMNHPDYVTSILPVGDGIAISKRRGER</sequence>
<dbReference type="HAMAP" id="MF_02217">
    <property type="entry name" value="TrmR_methyltr"/>
    <property type="match status" value="1"/>
</dbReference>
<dbReference type="PANTHER" id="PTHR10509">
    <property type="entry name" value="O-METHYLTRANSFERASE-RELATED"/>
    <property type="match status" value="1"/>
</dbReference>
<comment type="similarity">
    <text evidence="4">Belongs to the class I-like SAM-binding methyltransferase superfamily. Cation-dependent O-methyltransferase family.</text>
</comment>
<evidence type="ECO:0000256" key="1">
    <source>
        <dbReference type="ARBA" id="ARBA00022603"/>
    </source>
</evidence>
<name>A0ABS2P0G9_9BACI</name>
<feature type="binding site" evidence="4">
    <location>
        <position position="38"/>
    </location>
    <ligand>
        <name>S-adenosyl-L-methionine</name>
        <dbReference type="ChEBI" id="CHEBI:59789"/>
    </ligand>
</feature>
<dbReference type="SUPFAM" id="SSF53335">
    <property type="entry name" value="S-adenosyl-L-methionine-dependent methyltransferases"/>
    <property type="match status" value="1"/>
</dbReference>
<dbReference type="CDD" id="cd02440">
    <property type="entry name" value="AdoMet_MTases"/>
    <property type="match status" value="1"/>
</dbReference>
<protein>
    <recommendedName>
        <fullName evidence="4">tRNA 5-hydroxyuridine methyltransferase</fullName>
        <ecNumber evidence="4">2.1.1.-</ecNumber>
    </recommendedName>
    <alternativeName>
        <fullName evidence="4">ho5U methyltransferase</fullName>
    </alternativeName>
</protein>
<keyword evidence="4" id="KW-0819">tRNA processing</keyword>
<evidence type="ECO:0000256" key="4">
    <source>
        <dbReference type="HAMAP-Rule" id="MF_02217"/>
    </source>
</evidence>
<dbReference type="InterPro" id="IPR029063">
    <property type="entry name" value="SAM-dependent_MTases_sf"/>
</dbReference>
<dbReference type="PROSITE" id="PS51682">
    <property type="entry name" value="SAM_OMT_I"/>
    <property type="match status" value="1"/>
</dbReference>
<dbReference type="InterPro" id="IPR002935">
    <property type="entry name" value="SAM_O-MeTrfase"/>
</dbReference>
<dbReference type="InterPro" id="IPR050362">
    <property type="entry name" value="Cation-dep_OMT"/>
</dbReference>
<dbReference type="InterPro" id="IPR043675">
    <property type="entry name" value="TrmR_methyltr"/>
</dbReference>
<gene>
    <name evidence="4" type="primary">trmR</name>
    <name evidence="5" type="ORF">JOC95_002227</name>
</gene>
<dbReference type="PANTHER" id="PTHR10509:SF14">
    <property type="entry name" value="CAFFEOYL-COA O-METHYLTRANSFERASE 3-RELATED"/>
    <property type="match status" value="1"/>
</dbReference>
<evidence type="ECO:0000313" key="6">
    <source>
        <dbReference type="Proteomes" id="UP000737402"/>
    </source>
</evidence>
<dbReference type="EMBL" id="JAFBED010000004">
    <property type="protein sequence ID" value="MBM7620374.1"/>
    <property type="molecule type" value="Genomic_DNA"/>
</dbReference>
<accession>A0ABS2P0G9</accession>
<keyword evidence="6" id="KW-1185">Reference proteome</keyword>
<reference evidence="5 6" key="1">
    <citation type="submission" date="2021-01" db="EMBL/GenBank/DDBJ databases">
        <title>Genomic Encyclopedia of Type Strains, Phase IV (KMG-IV): sequencing the most valuable type-strain genomes for metagenomic binning, comparative biology and taxonomic classification.</title>
        <authorList>
            <person name="Goeker M."/>
        </authorList>
    </citation>
    <scope>NUCLEOTIDE SEQUENCE [LARGE SCALE GENOMIC DNA]</scope>
    <source>
        <strain evidence="5 6">DSM 25879</strain>
    </source>
</reference>
<feature type="binding site" evidence="4">
    <location>
        <position position="133"/>
    </location>
    <ligand>
        <name>S-adenosyl-L-methionine</name>
        <dbReference type="ChEBI" id="CHEBI:59789"/>
    </ligand>
</feature>
<dbReference type="Gene3D" id="3.40.50.150">
    <property type="entry name" value="Vaccinia Virus protein VP39"/>
    <property type="match status" value="1"/>
</dbReference>
<dbReference type="Pfam" id="PF01596">
    <property type="entry name" value="Methyltransf_3"/>
    <property type="match status" value="1"/>
</dbReference>
<comment type="catalytic activity">
    <reaction evidence="4">
        <text>5-hydroxyuridine(34) in tRNA + S-adenosyl-L-methionine = 5-methoxyuridine(34) in tRNA + S-adenosyl-L-homocysteine + H(+)</text>
        <dbReference type="Rhea" id="RHEA:60524"/>
        <dbReference type="Rhea" id="RHEA-COMP:13381"/>
        <dbReference type="Rhea" id="RHEA-COMP:15591"/>
        <dbReference type="ChEBI" id="CHEBI:15378"/>
        <dbReference type="ChEBI" id="CHEBI:57856"/>
        <dbReference type="ChEBI" id="CHEBI:59789"/>
        <dbReference type="ChEBI" id="CHEBI:136877"/>
        <dbReference type="ChEBI" id="CHEBI:143860"/>
    </reaction>
</comment>
<feature type="binding site" evidence="4">
    <location>
        <begin position="113"/>
        <end position="114"/>
    </location>
    <ligand>
        <name>S-adenosyl-L-methionine</name>
        <dbReference type="ChEBI" id="CHEBI:59789"/>
    </ligand>
</feature>
<feature type="binding site" evidence="4">
    <location>
        <position position="85"/>
    </location>
    <ligand>
        <name>S-adenosyl-L-methionine</name>
        <dbReference type="ChEBI" id="CHEBI:59789"/>
    </ligand>
</feature>
<keyword evidence="4" id="KW-0460">Magnesium</keyword>
<feature type="binding site" evidence="4">
    <location>
        <position position="133"/>
    </location>
    <ligand>
        <name>Mg(2+)</name>
        <dbReference type="ChEBI" id="CHEBI:18420"/>
    </ligand>
</feature>
<feature type="binding site" evidence="4">
    <location>
        <position position="68"/>
    </location>
    <ligand>
        <name>S-adenosyl-L-methionine</name>
        <dbReference type="ChEBI" id="CHEBI:59789"/>
    </ligand>
</feature>
<keyword evidence="3 4" id="KW-0949">S-adenosyl-L-methionine</keyword>
<organism evidence="5 6">
    <name type="scientific">Sutcliffiella tianshenii</name>
    <dbReference type="NCBI Taxonomy" id="1463404"/>
    <lineage>
        <taxon>Bacteria</taxon>
        <taxon>Bacillati</taxon>
        <taxon>Bacillota</taxon>
        <taxon>Bacilli</taxon>
        <taxon>Bacillales</taxon>
        <taxon>Bacillaceae</taxon>
        <taxon>Sutcliffiella</taxon>
    </lineage>
</organism>
<dbReference type="Proteomes" id="UP000737402">
    <property type="component" value="Unassembled WGS sequence"/>
</dbReference>
<comment type="caution">
    <text evidence="5">The sequence shown here is derived from an EMBL/GenBank/DDBJ whole genome shotgun (WGS) entry which is preliminary data.</text>
</comment>
<dbReference type="EC" id="2.1.1.-" evidence="4"/>
<evidence type="ECO:0000313" key="5">
    <source>
        <dbReference type="EMBL" id="MBM7620374.1"/>
    </source>
</evidence>
<keyword evidence="1 4" id="KW-0489">Methyltransferase</keyword>
<comment type="subunit">
    <text evidence="4">Homodimer.</text>
</comment>
<keyword evidence="4" id="KW-0479">Metal-binding</keyword>
<feature type="binding site" evidence="4">
    <location>
        <position position="160"/>
    </location>
    <ligand>
        <name>Mg(2+)</name>
        <dbReference type="ChEBI" id="CHEBI:18420"/>
    </ligand>
</feature>
<evidence type="ECO:0000256" key="3">
    <source>
        <dbReference type="ARBA" id="ARBA00022691"/>
    </source>
</evidence>
<comment type="function">
    <text evidence="4">Catalyzes the methylation of 5-hydroxyuridine (ho5U) to form 5-methoxyuridine (mo5U) at position 34 in tRNAs.</text>
</comment>
<evidence type="ECO:0000256" key="2">
    <source>
        <dbReference type="ARBA" id="ARBA00022679"/>
    </source>
</evidence>
<feature type="binding site" evidence="4">
    <location>
        <position position="159"/>
    </location>
    <ligand>
        <name>Mg(2+)</name>
        <dbReference type="ChEBI" id="CHEBI:18420"/>
    </ligand>
</feature>
<keyword evidence="2 4" id="KW-0808">Transferase</keyword>